<proteinExistence type="evidence at transcript level"/>
<dbReference type="AlphaFoldDB" id="A0A0A7AD17"/>
<feature type="chain" id="PRO_5002025394" evidence="1">
    <location>
        <begin position="22"/>
        <end position="67"/>
    </location>
</feature>
<accession>A0A0A7AD17</accession>
<evidence type="ECO:0000313" key="2">
    <source>
        <dbReference type="EMBL" id="AHF20939.1"/>
    </source>
</evidence>
<name>A0A0A7AD17_MYTGA</name>
<reference evidence="2" key="1">
    <citation type="journal article" date="2015" name="Genome Biol. Evol.">
        <title>Identification and Characterization of a Novel Family of Cysteine-Rich Peptides (MgCRP-I) from Mytilus galloprovincialis.</title>
        <authorList>
            <person name="Gerdol M."/>
            <person name="Puillandre N."/>
            <person name="De Moro G."/>
            <person name="Guarnaccia C."/>
            <person name="Lucafo M."/>
            <person name="Benincasa M."/>
            <person name="Zlatev V."/>
            <person name="Manfrin C."/>
            <person name="Torboli V."/>
            <person name="Giulianini P.G."/>
            <person name="Sava G."/>
            <person name="Venier P."/>
            <person name="Pallavicini A."/>
        </authorList>
    </citation>
    <scope>NUCLEOTIDE SEQUENCE</scope>
</reference>
<protein>
    <submittedName>
        <fullName evidence="2">CRP-I 19</fullName>
    </submittedName>
</protein>
<dbReference type="EMBL" id="KJ002665">
    <property type="protein sequence ID" value="AHF20939.1"/>
    <property type="molecule type" value="mRNA"/>
</dbReference>
<feature type="signal peptide" evidence="1">
    <location>
        <begin position="1"/>
        <end position="21"/>
    </location>
</feature>
<evidence type="ECO:0000256" key="1">
    <source>
        <dbReference type="SAM" id="SignalP"/>
    </source>
</evidence>
<sequence>MKVFLGLAVCLCLVSIGVSMANEELLENNSFFHKLVKRQGCNKPCKGIHDHDCCKGWYCHHVICVQE</sequence>
<keyword evidence="1" id="KW-0732">Signal</keyword>
<organism evidence="2">
    <name type="scientific">Mytilus galloprovincialis</name>
    <name type="common">Mediterranean mussel</name>
    <dbReference type="NCBI Taxonomy" id="29158"/>
    <lineage>
        <taxon>Eukaryota</taxon>
        <taxon>Metazoa</taxon>
        <taxon>Spiralia</taxon>
        <taxon>Lophotrochozoa</taxon>
        <taxon>Mollusca</taxon>
        <taxon>Bivalvia</taxon>
        <taxon>Autobranchia</taxon>
        <taxon>Pteriomorphia</taxon>
        <taxon>Mytilida</taxon>
        <taxon>Mytiloidea</taxon>
        <taxon>Mytilidae</taxon>
        <taxon>Mytilinae</taxon>
        <taxon>Mytilus</taxon>
    </lineage>
</organism>